<keyword evidence="9" id="KW-1185">Reference proteome</keyword>
<evidence type="ECO:0000256" key="1">
    <source>
        <dbReference type="ARBA" id="ARBA00004604"/>
    </source>
</evidence>
<dbReference type="PANTHER" id="PTHR23271">
    <property type="entry name" value="HEPATOCELLULAR CARCINOMA-ASSOCIATED ANTIGEN 66"/>
    <property type="match status" value="1"/>
</dbReference>
<dbReference type="EMBL" id="JABSNW010000008">
    <property type="protein sequence ID" value="KAL2885094.1"/>
    <property type="molecule type" value="Genomic_DNA"/>
</dbReference>
<dbReference type="Gene3D" id="1.25.40.10">
    <property type="entry name" value="Tetratricopeptide repeat domain"/>
    <property type="match status" value="1"/>
</dbReference>
<keyword evidence="4" id="KW-0677">Repeat</keyword>
<evidence type="ECO:0000313" key="8">
    <source>
        <dbReference type="EMBL" id="KAL2885094.1"/>
    </source>
</evidence>
<gene>
    <name evidence="8" type="ORF">HOO65_080044</name>
</gene>
<dbReference type="SUPFAM" id="SSF48452">
    <property type="entry name" value="TPR-like"/>
    <property type="match status" value="1"/>
</dbReference>
<dbReference type="Pfam" id="PF08640">
    <property type="entry name" value="U3_assoc_6"/>
    <property type="match status" value="1"/>
</dbReference>
<evidence type="ECO:0000256" key="5">
    <source>
        <dbReference type="ARBA" id="ARBA00023242"/>
    </source>
</evidence>
<reference evidence="8 9" key="1">
    <citation type="submission" date="2020-05" db="EMBL/GenBank/DDBJ databases">
        <title>Ceratocystis lukuohia genome.</title>
        <authorList>
            <person name="Harrington T.C."/>
            <person name="Kim K."/>
            <person name="Mayers C.G."/>
        </authorList>
    </citation>
    <scope>NUCLEOTIDE SEQUENCE [LARGE SCALE GENOMIC DNA]</scope>
    <source>
        <strain evidence="8 9">C4212</strain>
    </source>
</reference>
<evidence type="ECO:0000256" key="6">
    <source>
        <dbReference type="SAM" id="MobiDB-lite"/>
    </source>
</evidence>
<dbReference type="Proteomes" id="UP001610728">
    <property type="component" value="Unassembled WGS sequence"/>
</dbReference>
<proteinExistence type="inferred from homology"/>
<evidence type="ECO:0000256" key="4">
    <source>
        <dbReference type="ARBA" id="ARBA00022737"/>
    </source>
</evidence>
<evidence type="ECO:0000256" key="3">
    <source>
        <dbReference type="ARBA" id="ARBA00022552"/>
    </source>
</evidence>
<dbReference type="InterPro" id="IPR055347">
    <property type="entry name" value="UTP6_N"/>
</dbReference>
<comment type="similarity">
    <text evidence="2">Belongs to the UTP6 family.</text>
</comment>
<feature type="domain" description="U3 small nucleolar RNA-associated protein 6 N-terminal" evidence="7">
    <location>
        <begin position="12"/>
        <end position="88"/>
    </location>
</feature>
<dbReference type="GeneID" id="98120781"/>
<dbReference type="SMART" id="SM00386">
    <property type="entry name" value="HAT"/>
    <property type="match status" value="3"/>
</dbReference>
<organism evidence="8 9">
    <name type="scientific">Ceratocystis lukuohia</name>
    <dbReference type="NCBI Taxonomy" id="2019550"/>
    <lineage>
        <taxon>Eukaryota</taxon>
        <taxon>Fungi</taxon>
        <taxon>Dikarya</taxon>
        <taxon>Ascomycota</taxon>
        <taxon>Pezizomycotina</taxon>
        <taxon>Sordariomycetes</taxon>
        <taxon>Hypocreomycetidae</taxon>
        <taxon>Microascales</taxon>
        <taxon>Ceratocystidaceae</taxon>
        <taxon>Ceratocystis</taxon>
    </lineage>
</organism>
<keyword evidence="3" id="KW-0698">rRNA processing</keyword>
<protein>
    <submittedName>
        <fullName evidence="8">U3 small nucleolar RNA-associated protein 6</fullName>
    </submittedName>
</protein>
<evidence type="ECO:0000313" key="9">
    <source>
        <dbReference type="Proteomes" id="UP001610728"/>
    </source>
</evidence>
<dbReference type="RefSeq" id="XP_070856275.1">
    <property type="nucleotide sequence ID" value="XM_071004310.1"/>
</dbReference>
<dbReference type="PANTHER" id="PTHR23271:SF1">
    <property type="entry name" value="U3 SMALL NUCLEOLAR RNA-ASSOCIATED PROTEIN 6 HOMOLOG"/>
    <property type="match status" value="1"/>
</dbReference>
<dbReference type="InterPro" id="IPR011990">
    <property type="entry name" value="TPR-like_helical_dom_sf"/>
</dbReference>
<comment type="caution">
    <text evidence="8">The sequence shown here is derived from an EMBL/GenBank/DDBJ whole genome shotgun (WGS) entry which is preliminary data.</text>
</comment>
<accession>A0ABR4MA18</accession>
<comment type="subcellular location">
    <subcellularLocation>
        <location evidence="1">Nucleus</location>
        <location evidence="1">Nucleolus</location>
    </subcellularLocation>
</comment>
<sequence length="401" mass="44937">MAGVSEKARFYLEKAVPQLREWEDKSIFTKDEIRTIVQKRSDFEHRVLSPGNTPSDYLEYADWEKTLDSLRIKRCQRLKIRNLSSAHTAQVKLLSIYDRGVGRHPGHRSLWVAYLDYAASIKATKRWRLTVTRALRMRPTDAGLWIMAANKMAGHGDMASARRFYMRACRFCVYDGTVWAEYARCEMVWLAKLALKNSNNKGAKPIDAVKPDQVDENDRISLGGSDDESDSDDDEIVRADASGKAAAIFSTEAKQELTNPALDGALPLAIFKIARNQKFWDANAAELFFNVFTSFRGLPAHENLVQAVMDSLHESFPQSPVTLICQIRRPVAGISPLTADFPRGLREVVPLLKEALVTANDKKVFGEKATQWLDGLLATKGLDADIAKVLEYLKSLAMAVA</sequence>
<dbReference type="InterPro" id="IPR003107">
    <property type="entry name" value="HAT"/>
</dbReference>
<feature type="region of interest" description="Disordered" evidence="6">
    <location>
        <begin position="215"/>
        <end position="234"/>
    </location>
</feature>
<dbReference type="InterPro" id="IPR013949">
    <property type="entry name" value="Utp6"/>
</dbReference>
<evidence type="ECO:0000259" key="7">
    <source>
        <dbReference type="Pfam" id="PF08640"/>
    </source>
</evidence>
<evidence type="ECO:0000256" key="2">
    <source>
        <dbReference type="ARBA" id="ARBA00010734"/>
    </source>
</evidence>
<keyword evidence="5" id="KW-0539">Nucleus</keyword>
<name>A0ABR4MA18_9PEZI</name>
<feature type="compositionally biased region" description="Acidic residues" evidence="6">
    <location>
        <begin position="225"/>
        <end position="234"/>
    </location>
</feature>